<evidence type="ECO:0000256" key="23">
    <source>
        <dbReference type="SAM" id="MobiDB-lite"/>
    </source>
</evidence>
<evidence type="ECO:0000256" key="17">
    <source>
        <dbReference type="ARBA" id="ARBA00029709"/>
    </source>
</evidence>
<evidence type="ECO:0000256" key="14">
    <source>
        <dbReference type="ARBA" id="ARBA00023235"/>
    </source>
</evidence>
<reference evidence="26" key="1">
    <citation type="submission" date="2017-02" db="EMBL/GenBank/DDBJ databases">
        <authorList>
            <person name="Tafer H."/>
            <person name="Lopandic K."/>
        </authorList>
    </citation>
    <scope>NUCLEOTIDE SEQUENCE [LARGE SCALE GENOMIC DNA]</scope>
    <source>
        <strain evidence="26">CBS 366.77</strain>
    </source>
</reference>
<dbReference type="InterPro" id="IPR014013">
    <property type="entry name" value="Helic_SF1/SF2_ATP-bd_DinG/Rad3"/>
</dbReference>
<dbReference type="Proteomes" id="UP000266188">
    <property type="component" value="Unassembled WGS sequence"/>
</dbReference>
<dbReference type="InterPro" id="IPR010614">
    <property type="entry name" value="RAD3-like_helicase_DEAD"/>
</dbReference>
<dbReference type="InterPro" id="IPR006555">
    <property type="entry name" value="ATP-dep_Helicase_C"/>
</dbReference>
<dbReference type="PANTHER" id="PTHR11472">
    <property type="entry name" value="DNA REPAIR DEAD HELICASE RAD3/XP-D SUBFAMILY MEMBER"/>
    <property type="match status" value="1"/>
</dbReference>
<dbReference type="GO" id="GO:0051536">
    <property type="term" value="F:iron-sulfur cluster binding"/>
    <property type="evidence" value="ECO:0007669"/>
    <property type="project" value="UniProtKB-KW"/>
</dbReference>
<dbReference type="InterPro" id="IPR006554">
    <property type="entry name" value="Helicase-like_DEXD_c2"/>
</dbReference>
<evidence type="ECO:0000256" key="22">
    <source>
        <dbReference type="ARBA" id="ARBA00048954"/>
    </source>
</evidence>
<name>A0A3A3A4L8_9EURO</name>
<evidence type="ECO:0000256" key="11">
    <source>
        <dbReference type="ARBA" id="ARBA00023004"/>
    </source>
</evidence>
<dbReference type="GO" id="GO:0016818">
    <property type="term" value="F:hydrolase activity, acting on acid anhydrides, in phosphorus-containing anhydrides"/>
    <property type="evidence" value="ECO:0007669"/>
    <property type="project" value="InterPro"/>
</dbReference>
<evidence type="ECO:0000256" key="12">
    <source>
        <dbReference type="ARBA" id="ARBA00023014"/>
    </source>
</evidence>
<keyword evidence="15" id="KW-0539">Nucleus</keyword>
<evidence type="ECO:0000256" key="1">
    <source>
        <dbReference type="ARBA" id="ARBA00001966"/>
    </source>
</evidence>
<dbReference type="GO" id="GO:0034085">
    <property type="term" value="P:establishment of sister chromatid cohesion"/>
    <property type="evidence" value="ECO:0007669"/>
    <property type="project" value="TreeGrafter"/>
</dbReference>
<accession>A0A3A3A4L8</accession>
<keyword evidence="6" id="KW-0479">Metal-binding</keyword>
<organism evidence="25 26">
    <name type="scientific">Aspergillus sclerotialis</name>
    <dbReference type="NCBI Taxonomy" id="2070753"/>
    <lineage>
        <taxon>Eukaryota</taxon>
        <taxon>Fungi</taxon>
        <taxon>Dikarya</taxon>
        <taxon>Ascomycota</taxon>
        <taxon>Pezizomycotina</taxon>
        <taxon>Eurotiomycetes</taxon>
        <taxon>Eurotiomycetidae</taxon>
        <taxon>Eurotiales</taxon>
        <taxon>Aspergillaceae</taxon>
        <taxon>Aspergillus</taxon>
        <taxon>Aspergillus subgen. Polypaecilum</taxon>
    </lineage>
</organism>
<evidence type="ECO:0000256" key="7">
    <source>
        <dbReference type="ARBA" id="ARBA00022741"/>
    </source>
</evidence>
<evidence type="ECO:0000256" key="2">
    <source>
        <dbReference type="ARBA" id="ARBA00004123"/>
    </source>
</evidence>
<keyword evidence="10" id="KW-0067">ATP-binding</keyword>
<evidence type="ECO:0000256" key="16">
    <source>
        <dbReference type="ARBA" id="ARBA00023306"/>
    </source>
</evidence>
<keyword evidence="7" id="KW-0547">Nucleotide-binding</keyword>
<feature type="region of interest" description="Disordered" evidence="23">
    <location>
        <begin position="80"/>
        <end position="116"/>
    </location>
</feature>
<dbReference type="PROSITE" id="PS00690">
    <property type="entry name" value="DEAH_ATP_HELICASE"/>
    <property type="match status" value="1"/>
</dbReference>
<dbReference type="PANTHER" id="PTHR11472:SF41">
    <property type="entry name" value="ATP-DEPENDENT DNA HELICASE DDX11-RELATED"/>
    <property type="match status" value="1"/>
</dbReference>
<dbReference type="InterPro" id="IPR002464">
    <property type="entry name" value="DNA/RNA_helicase_DEAH_CS"/>
</dbReference>
<dbReference type="NCBIfam" id="TIGR00604">
    <property type="entry name" value="rad3"/>
    <property type="match status" value="1"/>
</dbReference>
<evidence type="ECO:0000256" key="6">
    <source>
        <dbReference type="ARBA" id="ARBA00022723"/>
    </source>
</evidence>
<dbReference type="EMBL" id="MVGC01000017">
    <property type="protein sequence ID" value="RJE26664.1"/>
    <property type="molecule type" value="Genomic_DNA"/>
</dbReference>
<evidence type="ECO:0000313" key="25">
    <source>
        <dbReference type="EMBL" id="RJE26664.1"/>
    </source>
</evidence>
<comment type="caution">
    <text evidence="25">The sequence shown here is derived from an EMBL/GenBank/DDBJ whole genome shotgun (WGS) entry which is preliminary data.</text>
</comment>
<evidence type="ECO:0000313" key="26">
    <source>
        <dbReference type="Proteomes" id="UP000266188"/>
    </source>
</evidence>
<dbReference type="SMART" id="SM00491">
    <property type="entry name" value="HELICc2"/>
    <property type="match status" value="1"/>
</dbReference>
<dbReference type="GO" id="GO:0006974">
    <property type="term" value="P:DNA damage response"/>
    <property type="evidence" value="ECO:0007669"/>
    <property type="project" value="UniProtKB-ARBA"/>
</dbReference>
<dbReference type="AlphaFoldDB" id="A0A3A3A4L8"/>
<gene>
    <name evidence="25" type="ORF">PHISCL_00988</name>
</gene>
<dbReference type="SMART" id="SM00488">
    <property type="entry name" value="DEXDc2"/>
    <property type="match status" value="1"/>
</dbReference>
<dbReference type="Gene3D" id="3.40.50.300">
    <property type="entry name" value="P-loop containing nucleotide triphosphate hydrolases"/>
    <property type="match status" value="2"/>
</dbReference>
<comment type="function">
    <text evidence="21">ATP-dependent DNA helicase important for chromosome transmission and normal cell cycle progression in G(2)/M. May have a role in changing DNA topology to allow the loading of proteins involved in maintaining sister chromatid cohesion in the vicinity of the centromeres. Has a specific role in chromosome segregation during meiosis II.</text>
</comment>
<dbReference type="Pfam" id="PF13307">
    <property type="entry name" value="Helicase_C_2"/>
    <property type="match status" value="1"/>
</dbReference>
<dbReference type="FunFam" id="3.40.50.300:FF:001372">
    <property type="entry name" value="ATP-dependent DNA helicase chl1"/>
    <property type="match status" value="1"/>
</dbReference>
<evidence type="ECO:0000256" key="8">
    <source>
        <dbReference type="ARBA" id="ARBA00022801"/>
    </source>
</evidence>
<comment type="cofactor">
    <cofactor evidence="1">
        <name>[4Fe-4S] cluster</name>
        <dbReference type="ChEBI" id="CHEBI:49883"/>
    </cofactor>
</comment>
<dbReference type="FunFam" id="3.40.50.300:FF:002774">
    <property type="entry name" value="ATP-dependent DNA helicase chl1"/>
    <property type="match status" value="1"/>
</dbReference>
<evidence type="ECO:0000256" key="18">
    <source>
        <dbReference type="ARBA" id="ARBA00044969"/>
    </source>
</evidence>
<evidence type="ECO:0000256" key="4">
    <source>
        <dbReference type="ARBA" id="ARBA00016387"/>
    </source>
</evidence>
<keyword evidence="14" id="KW-0413">Isomerase</keyword>
<evidence type="ECO:0000256" key="9">
    <source>
        <dbReference type="ARBA" id="ARBA00022806"/>
    </source>
</evidence>
<dbReference type="InterPro" id="IPR027417">
    <property type="entry name" value="P-loop_NTPase"/>
</dbReference>
<dbReference type="GO" id="GO:0005634">
    <property type="term" value="C:nucleus"/>
    <property type="evidence" value="ECO:0007669"/>
    <property type="project" value="UniProtKB-SubCell"/>
</dbReference>
<evidence type="ECO:0000256" key="3">
    <source>
        <dbReference type="ARBA" id="ARBA00008435"/>
    </source>
</evidence>
<dbReference type="EC" id="5.6.2.3" evidence="18"/>
<keyword evidence="12" id="KW-0411">Iron-sulfur</keyword>
<dbReference type="GO" id="GO:0003677">
    <property type="term" value="F:DNA binding"/>
    <property type="evidence" value="ECO:0007669"/>
    <property type="project" value="UniProtKB-KW"/>
</dbReference>
<protein>
    <recommendedName>
        <fullName evidence="5">ATP-dependent DNA helicase CHL1</fullName>
        <ecNumber evidence="18">5.6.2.3</ecNumber>
    </recommendedName>
    <alternativeName>
        <fullName evidence="4">ATP-dependent DNA helicase chl1</fullName>
    </alternativeName>
    <alternativeName>
        <fullName evidence="17">Chromosome loss protein 1</fullName>
    </alternativeName>
    <alternativeName>
        <fullName evidence="19 20">DNA 5'-3' helicase CHL1</fullName>
    </alternativeName>
</protein>
<dbReference type="GO" id="GO:0046872">
    <property type="term" value="F:metal ion binding"/>
    <property type="evidence" value="ECO:0007669"/>
    <property type="project" value="UniProtKB-KW"/>
</dbReference>
<comment type="subcellular location">
    <subcellularLocation>
        <location evidence="2">Nucleus</location>
    </subcellularLocation>
</comment>
<comment type="similarity">
    <text evidence="3">Belongs to the DEAD box helicase family. DEAH subfamily. DDX11/CHL1 sub-subfamily.</text>
</comment>
<evidence type="ECO:0000256" key="13">
    <source>
        <dbReference type="ARBA" id="ARBA00023125"/>
    </source>
</evidence>
<sequence>MAAVPEDFHHPYTPYDIQLQFMQALYACLEDAKVGVFESPTGDENEPDWIIEFAKRESTRAITDKKNELEARLAKTRLEEERLKTTSENAARPRKKQKFDPVAGEPKPNAQSDSQFVLDEYNSDAEELSMPTRRVESDRLSASTLALLERFQGQVSTHDIDRNAEDEEIKIFYCSRTHSQLSQFASELRRVTIPSSIPSELNTGDKTKGSELEERVKHLSLGSRKALCINPKVSALENSTAINERCLDLQQHGVAAEQKCPYLPSKENEALSLQFRDHTLATVKDIEDLGMVGKRIGICPYYASRSVIKHSEIVTLPYPLLLQKSAREALNLSVKNHVVIIDEAHNLMDAISNIHSVSVTLSQLQTSLFQLTTYARKLKTRLKGKNRSYVAQVIRLVSSIADHLQSVLKGNTALEGSVRASDLMAGKGVDQINPYKLTRFLQESKLARKVDGYIDFSQQQDKTNSRAKTTTPVLFHVQSFLLSLMNPSAEGRLFYLKVQDDIQLNYMLLDPTNHFREIVEEARAVILAGGTMSPMSDYVNHLFSYVPSARLGTFSYGHVIPPENLMVMSLPKGIDGLEFDFTYDARDSEKMVMDLGKTVATVCDVIPDGIVAFFPSYDYLSRVLSTWKNRPINPKGDSILGLIQQRKTVLWESRDTTGRSEELLQEYSNTVNSGSGALLLSVIGGKLSEGINFSDRLGRGILVVGLPFPNIRSAVWQAKIKHIEEKTYQQSSGPEASKQSIAKAAGRDFYENACMRAVNQSIGRAIRHRNDYAAIVLIDKRYNKPDIQGKLPAWIRQSLVSSPTQTPVRTIVNGLPKFFAGHAKGSTRNDH</sequence>
<keyword evidence="16" id="KW-0131">Cell cycle</keyword>
<dbReference type="OrthoDB" id="267079at2759"/>
<dbReference type="GO" id="GO:0006139">
    <property type="term" value="P:nucleobase-containing compound metabolic process"/>
    <property type="evidence" value="ECO:0007669"/>
    <property type="project" value="InterPro"/>
</dbReference>
<keyword evidence="26" id="KW-1185">Reference proteome</keyword>
<evidence type="ECO:0000256" key="15">
    <source>
        <dbReference type="ARBA" id="ARBA00023242"/>
    </source>
</evidence>
<comment type="catalytic activity">
    <reaction evidence="22">
        <text>ATP + H2O = ADP + phosphate + H(+)</text>
        <dbReference type="Rhea" id="RHEA:13065"/>
        <dbReference type="ChEBI" id="CHEBI:15377"/>
        <dbReference type="ChEBI" id="CHEBI:15378"/>
        <dbReference type="ChEBI" id="CHEBI:30616"/>
        <dbReference type="ChEBI" id="CHEBI:43474"/>
        <dbReference type="ChEBI" id="CHEBI:456216"/>
        <dbReference type="EC" id="5.6.2.3"/>
    </reaction>
</comment>
<evidence type="ECO:0000256" key="20">
    <source>
        <dbReference type="ARBA" id="ARBA00045008"/>
    </source>
</evidence>
<evidence type="ECO:0000256" key="21">
    <source>
        <dbReference type="ARBA" id="ARBA00045702"/>
    </source>
</evidence>
<dbReference type="InterPro" id="IPR013020">
    <property type="entry name" value="Rad3/Chl1-like"/>
</dbReference>
<keyword evidence="13" id="KW-0238">DNA-binding</keyword>
<keyword evidence="11" id="KW-0408">Iron</keyword>
<evidence type="ECO:0000256" key="10">
    <source>
        <dbReference type="ARBA" id="ARBA00022840"/>
    </source>
</evidence>
<evidence type="ECO:0000259" key="24">
    <source>
        <dbReference type="PROSITE" id="PS51193"/>
    </source>
</evidence>
<dbReference type="Pfam" id="PF06733">
    <property type="entry name" value="DEAD_2"/>
    <property type="match status" value="1"/>
</dbReference>
<evidence type="ECO:0000256" key="5">
    <source>
        <dbReference type="ARBA" id="ARBA00017386"/>
    </source>
</evidence>
<dbReference type="PROSITE" id="PS51193">
    <property type="entry name" value="HELICASE_ATP_BIND_2"/>
    <property type="match status" value="1"/>
</dbReference>
<keyword evidence="8" id="KW-0378">Hydrolase</keyword>
<keyword evidence="9" id="KW-0347">Helicase</keyword>
<proteinExistence type="inferred from homology"/>
<feature type="domain" description="Helicase ATP-binding" evidence="24">
    <location>
        <begin position="4"/>
        <end position="394"/>
    </location>
</feature>
<dbReference type="CDD" id="cd18788">
    <property type="entry name" value="SF2_C_XPD"/>
    <property type="match status" value="1"/>
</dbReference>
<dbReference type="STRING" id="2070753.A0A3A3A4L8"/>
<dbReference type="GO" id="GO:0005524">
    <property type="term" value="F:ATP binding"/>
    <property type="evidence" value="ECO:0007669"/>
    <property type="project" value="UniProtKB-KW"/>
</dbReference>
<dbReference type="GO" id="GO:0043139">
    <property type="term" value="F:5'-3' DNA helicase activity"/>
    <property type="evidence" value="ECO:0007669"/>
    <property type="project" value="UniProtKB-EC"/>
</dbReference>
<dbReference type="InterPro" id="IPR045028">
    <property type="entry name" value="DinG/Rad3-like"/>
</dbReference>
<evidence type="ECO:0000256" key="19">
    <source>
        <dbReference type="ARBA" id="ARBA00044998"/>
    </source>
</evidence>